<gene>
    <name evidence="1" type="ORF">GCM10007879_19580</name>
</gene>
<organism evidence="1 2">
    <name type="scientific">Maritalea porphyrae</name>
    <dbReference type="NCBI Taxonomy" id="880732"/>
    <lineage>
        <taxon>Bacteria</taxon>
        <taxon>Pseudomonadati</taxon>
        <taxon>Pseudomonadota</taxon>
        <taxon>Alphaproteobacteria</taxon>
        <taxon>Hyphomicrobiales</taxon>
        <taxon>Devosiaceae</taxon>
        <taxon>Maritalea</taxon>
    </lineage>
</organism>
<sequence length="212" mass="24102">MVFVSAYLALSVGALAIAPVLGREPIPCVSESTFKMKSILFCALNRQYVTPELKAVLLDFSINMEQQFPDTTTLVLDANFPFISGFPLLPHLSHNDGRKVDLAFFYKDDSGFLNGITRSPIGYFAFENGPTECAENMITLRWDLAWLQMLWPDYDLEPRRMAHALQLLGEDERVGKVFIEPHLKSRLLAHNPKIRFQGCRAARHDDHIHLQL</sequence>
<dbReference type="SUPFAM" id="SSF55166">
    <property type="entry name" value="Hedgehog/DD-peptidase"/>
    <property type="match status" value="1"/>
</dbReference>
<dbReference type="EMBL" id="BSNI01000002">
    <property type="protein sequence ID" value="GLQ17709.1"/>
    <property type="molecule type" value="Genomic_DNA"/>
</dbReference>
<accession>A0ABQ5US47</accession>
<reference evidence="1" key="1">
    <citation type="journal article" date="2014" name="Int. J. Syst. Evol. Microbiol.">
        <title>Complete genome of a new Firmicutes species belonging to the dominant human colonic microbiota ('Ruminococcus bicirculans') reveals two chromosomes and a selective capacity to utilize plant glucans.</title>
        <authorList>
            <consortium name="NISC Comparative Sequencing Program"/>
            <person name="Wegmann U."/>
            <person name="Louis P."/>
            <person name="Goesmann A."/>
            <person name="Henrissat B."/>
            <person name="Duncan S.H."/>
            <person name="Flint H.J."/>
        </authorList>
    </citation>
    <scope>NUCLEOTIDE SEQUENCE</scope>
    <source>
        <strain evidence="1">NBRC 107169</strain>
    </source>
</reference>
<dbReference type="Gene3D" id="3.30.1380.10">
    <property type="match status" value="1"/>
</dbReference>
<keyword evidence="2" id="KW-1185">Reference proteome</keyword>
<dbReference type="Proteomes" id="UP001161405">
    <property type="component" value="Unassembled WGS sequence"/>
</dbReference>
<reference evidence="1" key="2">
    <citation type="submission" date="2023-01" db="EMBL/GenBank/DDBJ databases">
        <title>Draft genome sequence of Maritalea porphyrae strain NBRC 107169.</title>
        <authorList>
            <person name="Sun Q."/>
            <person name="Mori K."/>
        </authorList>
    </citation>
    <scope>NUCLEOTIDE SEQUENCE</scope>
    <source>
        <strain evidence="1">NBRC 107169</strain>
    </source>
</reference>
<protein>
    <submittedName>
        <fullName evidence="1">Uncharacterized protein</fullName>
    </submittedName>
</protein>
<evidence type="ECO:0000313" key="2">
    <source>
        <dbReference type="Proteomes" id="UP001161405"/>
    </source>
</evidence>
<proteinExistence type="predicted"/>
<dbReference type="RefSeq" id="WP_348529144.1">
    <property type="nucleotide sequence ID" value="NZ_BSNI01000002.1"/>
</dbReference>
<dbReference type="InterPro" id="IPR009045">
    <property type="entry name" value="Zn_M74/Hedgehog-like"/>
</dbReference>
<name>A0ABQ5US47_9HYPH</name>
<comment type="caution">
    <text evidence="1">The sequence shown here is derived from an EMBL/GenBank/DDBJ whole genome shotgun (WGS) entry which is preliminary data.</text>
</comment>
<evidence type="ECO:0000313" key="1">
    <source>
        <dbReference type="EMBL" id="GLQ17709.1"/>
    </source>
</evidence>